<sequence length="124" mass="13605">MNGRPARERVTSVDRPTVRTESIATRPAGAAHVSEAESLFTRGLMRAQARLALAFVLAFVAVVAGLTFLISQVEALHHVIIAGVPLPWLVQAYGYYPVIVVFAVLYTIAAIRAEHRFRALVEHE</sequence>
<reference evidence="3" key="2">
    <citation type="submission" date="2016-10" db="EMBL/GenBank/DDBJ databases">
        <authorList>
            <person name="de Groot N.N."/>
        </authorList>
    </citation>
    <scope>NUCLEOTIDE SEQUENCE [LARGE SCALE GENOMIC DNA]</scope>
    <source>
        <strain evidence="3">CPCC 202695</strain>
    </source>
</reference>
<dbReference type="AlphaFoldDB" id="A0A1H1WES6"/>
<evidence type="ECO:0000313" key="4">
    <source>
        <dbReference type="Proteomes" id="UP000199482"/>
    </source>
</evidence>
<evidence type="ECO:0000313" key="5">
    <source>
        <dbReference type="Proteomes" id="UP000893823"/>
    </source>
</evidence>
<dbReference type="STRING" id="589382.SAMN04489721_2227"/>
<evidence type="ECO:0000313" key="2">
    <source>
        <dbReference type="EMBL" id="MCP2366156.1"/>
    </source>
</evidence>
<dbReference type="Proteomes" id="UP000893823">
    <property type="component" value="Unassembled WGS sequence"/>
</dbReference>
<keyword evidence="1" id="KW-1133">Transmembrane helix</keyword>
<reference evidence="2" key="3">
    <citation type="submission" date="2022-06" db="EMBL/GenBank/DDBJ databases">
        <title>Genomic Encyclopedia of Type Strains, Phase III (KMG-III): the genomes of soil and plant-associated and newly described type strains.</title>
        <authorList>
            <person name="Whitman W."/>
        </authorList>
    </citation>
    <scope>NUCLEOTIDE SEQUENCE</scope>
    <source>
        <strain evidence="2">CPCC 202695</strain>
    </source>
</reference>
<reference evidence="4" key="1">
    <citation type="submission" date="2016-10" db="EMBL/GenBank/DDBJ databases">
        <authorList>
            <person name="Varghese N."/>
            <person name="Submissions S."/>
        </authorList>
    </citation>
    <scope>NUCLEOTIDE SEQUENCE [LARGE SCALE GENOMIC DNA]</scope>
    <source>
        <strain evidence="4">CPCC 202695</strain>
    </source>
</reference>
<accession>A0A1H1WES6</accession>
<organism evidence="3 4">
    <name type="scientific">Agromyces flavus</name>
    <dbReference type="NCBI Taxonomy" id="589382"/>
    <lineage>
        <taxon>Bacteria</taxon>
        <taxon>Bacillati</taxon>
        <taxon>Actinomycetota</taxon>
        <taxon>Actinomycetes</taxon>
        <taxon>Micrococcales</taxon>
        <taxon>Microbacteriaceae</taxon>
        <taxon>Agromyces</taxon>
    </lineage>
</organism>
<proteinExistence type="predicted"/>
<feature type="transmembrane region" description="Helical" evidence="1">
    <location>
        <begin position="93"/>
        <end position="111"/>
    </location>
</feature>
<keyword evidence="1" id="KW-0812">Transmembrane</keyword>
<feature type="transmembrane region" description="Helical" evidence="1">
    <location>
        <begin position="51"/>
        <end position="73"/>
    </location>
</feature>
<gene>
    <name evidence="2" type="ORF">BCL57_000298</name>
    <name evidence="3" type="ORF">SAMN04489721_2227</name>
</gene>
<keyword evidence="5" id="KW-1185">Reference proteome</keyword>
<dbReference type="Proteomes" id="UP000199482">
    <property type="component" value="Chromosome I"/>
</dbReference>
<dbReference type="RefSeq" id="WP_092672250.1">
    <property type="nucleotide sequence ID" value="NZ_BMDN01000001.1"/>
</dbReference>
<evidence type="ECO:0000313" key="3">
    <source>
        <dbReference type="EMBL" id="SDS95532.1"/>
    </source>
</evidence>
<dbReference type="EMBL" id="LT629755">
    <property type="protein sequence ID" value="SDS95532.1"/>
    <property type="molecule type" value="Genomic_DNA"/>
</dbReference>
<evidence type="ECO:0000256" key="1">
    <source>
        <dbReference type="SAM" id="Phobius"/>
    </source>
</evidence>
<dbReference type="OrthoDB" id="5186135at2"/>
<keyword evidence="1" id="KW-0472">Membrane</keyword>
<protein>
    <submittedName>
        <fullName evidence="3">Uncharacterized protein</fullName>
    </submittedName>
</protein>
<name>A0A1H1WES6_9MICO</name>
<dbReference type="EMBL" id="SODL02000001">
    <property type="protein sequence ID" value="MCP2366156.1"/>
    <property type="molecule type" value="Genomic_DNA"/>
</dbReference>